<evidence type="ECO:0000256" key="2">
    <source>
        <dbReference type="ARBA" id="ARBA00007186"/>
    </source>
</evidence>
<dbReference type="GO" id="GO:0000272">
    <property type="term" value="P:polysaccharide catabolic process"/>
    <property type="evidence" value="ECO:0007669"/>
    <property type="project" value="TreeGrafter"/>
</dbReference>
<dbReference type="Gene3D" id="2.60.40.1180">
    <property type="entry name" value="Golgi alpha-mannosidase II"/>
    <property type="match status" value="1"/>
</dbReference>
<keyword evidence="6" id="KW-0119">Carbohydrate metabolism</keyword>
<protein>
    <recommendedName>
        <fullName evidence="4">non-reducing end alpha-L-arabinofuranosidase</fullName>
        <ecNumber evidence="4">3.2.1.55</ecNumber>
    </recommendedName>
</protein>
<dbReference type="OrthoDB" id="9758333at2"/>
<dbReference type="InterPro" id="IPR017853">
    <property type="entry name" value="GH"/>
</dbReference>
<dbReference type="Pfam" id="PF06964">
    <property type="entry name" value="Alpha-L-AF_C"/>
    <property type="match status" value="1"/>
</dbReference>
<dbReference type="Pfam" id="PF22848">
    <property type="entry name" value="ASD1_dom"/>
    <property type="match status" value="1"/>
</dbReference>
<dbReference type="InterPro" id="IPR010720">
    <property type="entry name" value="Alpha-L-AF_C"/>
</dbReference>
<gene>
    <name evidence="9" type="ORF">E9998_17885</name>
</gene>
<dbReference type="EC" id="3.2.1.55" evidence="4"/>
<keyword evidence="10" id="KW-1185">Reference proteome</keyword>
<dbReference type="SUPFAM" id="SSF51445">
    <property type="entry name" value="(Trans)glycosidases"/>
    <property type="match status" value="1"/>
</dbReference>
<keyword evidence="5" id="KW-0378">Hydrolase</keyword>
<evidence type="ECO:0000256" key="4">
    <source>
        <dbReference type="ARBA" id="ARBA00012670"/>
    </source>
</evidence>
<dbReference type="PANTHER" id="PTHR43576:SF2">
    <property type="entry name" value="INTRACELLULAR EXO-ALPHA-L-ARABINOFURANOSIDASE 2"/>
    <property type="match status" value="1"/>
</dbReference>
<evidence type="ECO:0000313" key="10">
    <source>
        <dbReference type="Proteomes" id="UP000305792"/>
    </source>
</evidence>
<dbReference type="Proteomes" id="UP000305792">
    <property type="component" value="Unassembled WGS sequence"/>
</dbReference>
<evidence type="ECO:0000256" key="1">
    <source>
        <dbReference type="ARBA" id="ARBA00001462"/>
    </source>
</evidence>
<evidence type="ECO:0000256" key="7">
    <source>
        <dbReference type="ARBA" id="ARBA00023295"/>
    </source>
</evidence>
<comment type="caution">
    <text evidence="9">The sequence shown here is derived from an EMBL/GenBank/DDBJ whole genome shotgun (WGS) entry which is preliminary data.</text>
</comment>
<comment type="similarity">
    <text evidence="2">Belongs to the glycosyl hydrolase 51 family.</text>
</comment>
<dbReference type="InterPro" id="IPR055235">
    <property type="entry name" value="ASD1_cat"/>
</dbReference>
<organism evidence="9 10">
    <name type="scientific">Glycomyces paridis</name>
    <dbReference type="NCBI Taxonomy" id="2126555"/>
    <lineage>
        <taxon>Bacteria</taxon>
        <taxon>Bacillati</taxon>
        <taxon>Actinomycetota</taxon>
        <taxon>Actinomycetes</taxon>
        <taxon>Glycomycetales</taxon>
        <taxon>Glycomycetaceae</taxon>
        <taxon>Glycomyces</taxon>
    </lineage>
</organism>
<evidence type="ECO:0000256" key="6">
    <source>
        <dbReference type="ARBA" id="ARBA00023277"/>
    </source>
</evidence>
<reference evidence="9 10" key="1">
    <citation type="journal article" date="2018" name="Int. J. Syst. Evol. Microbiol.">
        <title>Glycomyces paridis sp. nov., isolated from the medicinal plant Paris polyphylla.</title>
        <authorList>
            <person name="Fang X.M."/>
            <person name="Bai J.L."/>
            <person name="Su J."/>
            <person name="Zhao L.L."/>
            <person name="Liu H.Y."/>
            <person name="Ma B.P."/>
            <person name="Zhang Y.Q."/>
            <person name="Yu L.Y."/>
        </authorList>
    </citation>
    <scope>NUCLEOTIDE SEQUENCE [LARGE SCALE GENOMIC DNA]</scope>
    <source>
        <strain evidence="9 10">CPCC 204357</strain>
    </source>
</reference>
<proteinExistence type="inferred from homology"/>
<comment type="subunit">
    <text evidence="3">Homohexamer; trimer of dimers.</text>
</comment>
<dbReference type="AlphaFoldDB" id="A0A4S8PBA6"/>
<evidence type="ECO:0000313" key="9">
    <source>
        <dbReference type="EMBL" id="THV26432.1"/>
    </source>
</evidence>
<dbReference type="SMART" id="SM00813">
    <property type="entry name" value="Alpha-L-AF_C"/>
    <property type="match status" value="1"/>
</dbReference>
<dbReference type="Gene3D" id="3.20.20.80">
    <property type="entry name" value="Glycosidases"/>
    <property type="match status" value="1"/>
</dbReference>
<dbReference type="GO" id="GO:0046373">
    <property type="term" value="P:L-arabinose metabolic process"/>
    <property type="evidence" value="ECO:0007669"/>
    <property type="project" value="InterPro"/>
</dbReference>
<comment type="catalytic activity">
    <reaction evidence="1">
        <text>Hydrolysis of terminal non-reducing alpha-L-arabinofuranoside residues in alpha-L-arabinosides.</text>
        <dbReference type="EC" id="3.2.1.55"/>
    </reaction>
</comment>
<dbReference type="GO" id="GO:0046556">
    <property type="term" value="F:alpha-L-arabinofuranosidase activity"/>
    <property type="evidence" value="ECO:0007669"/>
    <property type="project" value="UniProtKB-EC"/>
</dbReference>
<name>A0A4S8PBA6_9ACTN</name>
<accession>A0A4S8PBA6</accession>
<evidence type="ECO:0000256" key="5">
    <source>
        <dbReference type="ARBA" id="ARBA00022801"/>
    </source>
</evidence>
<dbReference type="InterPro" id="IPR013780">
    <property type="entry name" value="Glyco_hydro_b"/>
</dbReference>
<evidence type="ECO:0000256" key="3">
    <source>
        <dbReference type="ARBA" id="ARBA00011165"/>
    </source>
</evidence>
<dbReference type="EMBL" id="STGX01000014">
    <property type="protein sequence ID" value="THV26432.1"/>
    <property type="molecule type" value="Genomic_DNA"/>
</dbReference>
<dbReference type="SUPFAM" id="SSF51011">
    <property type="entry name" value="Glycosyl hydrolase domain"/>
    <property type="match status" value="1"/>
</dbReference>
<evidence type="ECO:0000259" key="8">
    <source>
        <dbReference type="SMART" id="SM00813"/>
    </source>
</evidence>
<keyword evidence="7" id="KW-0326">Glycosidase</keyword>
<feature type="domain" description="Alpha-L-arabinofuranosidase C-terminal" evidence="8">
    <location>
        <begin position="304"/>
        <end position="497"/>
    </location>
</feature>
<dbReference type="PANTHER" id="PTHR43576">
    <property type="entry name" value="ALPHA-L-ARABINOFURANOSIDASE C-RELATED"/>
    <property type="match status" value="1"/>
</dbReference>
<dbReference type="RefSeq" id="WP_136531061.1">
    <property type="nucleotide sequence ID" value="NZ_STGX01000014.1"/>
</dbReference>
<sequence>MTVSAVINVDIEGPKINRHVYGHFAEHLGRCIYGGFYVGEDSDIPNEGGIRLDVVEALKALDIPNLRWPGGCFADEYHWRDGIGPKEDRPVMVNTHWGGVEENNHFGTHEFMALCELLGTEPYISGNVGSGTVQEMSEWVEYLTRDGDSPAVRQRKANGREEPWKVKYWGLGNETWGCGGNMSAEQYALEARRYATYCRDYGDNKLYRIAAGASDFSYGWTETLMKQLSHLGCQRVERPMYQAVSVHYYTIAGTWADKGAATVFTDDEYYTTMVKAARTDELLTGHANVMDLYDPQKEIGIVLDEWGTWWDVEPGTNPGFLYQQNTLRDALVASVHFDVFHKHADRLVMANIAQTVNVLQAMILTDPESKALVLTPTYHVFRMNKGHQDAASLRVDRVGEQPSREVGDATLETVSVSASRKDGRLLVSLSNLDAGAAQDVEIDLRGGSVEGVEALILTAGALQDHNTPEAPESVAPRAHDGVSVEGGKLRVHLPAHSFVTVAGAIA</sequence>